<dbReference type="Proteomes" id="UP000595897">
    <property type="component" value="Chromosome"/>
</dbReference>
<evidence type="ECO:0000313" key="2">
    <source>
        <dbReference type="EMBL" id="BCN31681.1"/>
    </source>
</evidence>
<gene>
    <name evidence="2" type="ORF">bsdtb5_29760</name>
</gene>
<keyword evidence="1" id="KW-0175">Coiled coil</keyword>
<dbReference type="AlphaFoldDB" id="A0A7R7EN58"/>
<feature type="coiled-coil region" evidence="1">
    <location>
        <begin position="131"/>
        <end position="158"/>
    </location>
</feature>
<dbReference type="RefSeq" id="WP_271712783.1">
    <property type="nucleotide sequence ID" value="NZ_AP024169.1"/>
</dbReference>
<dbReference type="KEGG" id="ahb:bsdtb5_29760"/>
<reference evidence="2 3" key="1">
    <citation type="submission" date="2020-11" db="EMBL/GenBank/DDBJ databases">
        <title>Draft genome sequencing of a Lachnospiraceae strain isolated from anoxic soil subjected to BSD treatment.</title>
        <authorList>
            <person name="Uek A."/>
            <person name="Tonouchi A."/>
        </authorList>
    </citation>
    <scope>NUCLEOTIDE SEQUENCE [LARGE SCALE GENOMIC DNA]</scope>
    <source>
        <strain evidence="2 3">TB5</strain>
    </source>
</reference>
<protein>
    <submittedName>
        <fullName evidence="2">Uncharacterized protein</fullName>
    </submittedName>
</protein>
<dbReference type="EMBL" id="AP024169">
    <property type="protein sequence ID" value="BCN31681.1"/>
    <property type="molecule type" value="Genomic_DNA"/>
</dbReference>
<organism evidence="2 3">
    <name type="scientific">Anaeromicropila herbilytica</name>
    <dbReference type="NCBI Taxonomy" id="2785025"/>
    <lineage>
        <taxon>Bacteria</taxon>
        <taxon>Bacillati</taxon>
        <taxon>Bacillota</taxon>
        <taxon>Clostridia</taxon>
        <taxon>Lachnospirales</taxon>
        <taxon>Lachnospiraceae</taxon>
        <taxon>Anaeromicropila</taxon>
    </lineage>
</organism>
<keyword evidence="3" id="KW-1185">Reference proteome</keyword>
<proteinExistence type="predicted"/>
<evidence type="ECO:0000256" key="1">
    <source>
        <dbReference type="SAM" id="Coils"/>
    </source>
</evidence>
<accession>A0A7R7EN58</accession>
<evidence type="ECO:0000313" key="3">
    <source>
        <dbReference type="Proteomes" id="UP000595897"/>
    </source>
</evidence>
<sequence length="256" mass="29114">MDTYSENTEMQTNEIAEILEILNLASKATNSNSAIVVYGQIFNINNCDSIKLSEAKYEIITVIKKAKDNLATMSAKNSRNIELLDKVLTTFSSINTTDNENTVSNFRITCRELCNSLIYIEELYSEKFNKKKLSEKVIQELLTEIDELINDIKNADIESNFKNLFIQELQKLQLAMYKYKIYGNDGIENIISELMGKIILKTTDPEVITDQEKNIVRKILNFVANTNNIIKFSENATTIATNSAPLLLTMLNNIIK</sequence>
<name>A0A7R7EN58_9FIRM</name>